<dbReference type="AlphaFoldDB" id="K4AFT6"/>
<dbReference type="EnsemblPlants" id="KQK88902">
    <property type="protein sequence ID" value="KQK88902"/>
    <property type="gene ID" value="SETIT_037743mg"/>
</dbReference>
<evidence type="ECO:0000313" key="1">
    <source>
        <dbReference type="EnsemblPlants" id="KQK88902"/>
    </source>
</evidence>
<protein>
    <submittedName>
        <fullName evidence="1">Uncharacterized protein</fullName>
    </submittedName>
</protein>
<reference evidence="2" key="1">
    <citation type="journal article" date="2012" name="Nat. Biotechnol.">
        <title>Reference genome sequence of the model plant Setaria.</title>
        <authorList>
            <person name="Bennetzen J.L."/>
            <person name="Schmutz J."/>
            <person name="Wang H."/>
            <person name="Percifield R."/>
            <person name="Hawkins J."/>
            <person name="Pontaroli A.C."/>
            <person name="Estep M."/>
            <person name="Feng L."/>
            <person name="Vaughn J.N."/>
            <person name="Grimwood J."/>
            <person name="Jenkins J."/>
            <person name="Barry K."/>
            <person name="Lindquist E."/>
            <person name="Hellsten U."/>
            <person name="Deshpande S."/>
            <person name="Wang X."/>
            <person name="Wu X."/>
            <person name="Mitros T."/>
            <person name="Triplett J."/>
            <person name="Yang X."/>
            <person name="Ye C.Y."/>
            <person name="Mauro-Herrera M."/>
            <person name="Wang L."/>
            <person name="Li P."/>
            <person name="Sharma M."/>
            <person name="Sharma R."/>
            <person name="Ronald P.C."/>
            <person name="Panaud O."/>
            <person name="Kellogg E.A."/>
            <person name="Brutnell T.P."/>
            <person name="Doust A.N."/>
            <person name="Tuskan G.A."/>
            <person name="Rokhsar D."/>
            <person name="Devos K.M."/>
        </authorList>
    </citation>
    <scope>NUCLEOTIDE SEQUENCE [LARGE SCALE GENOMIC DNA]</scope>
    <source>
        <strain evidence="2">cv. Yugu1</strain>
    </source>
</reference>
<dbReference type="Gramene" id="KQK88902">
    <property type="protein sequence ID" value="KQK88902"/>
    <property type="gene ID" value="SETIT_037743mg"/>
</dbReference>
<dbReference type="EMBL" id="AGNK02005584">
    <property type="status" value="NOT_ANNOTATED_CDS"/>
    <property type="molecule type" value="Genomic_DNA"/>
</dbReference>
<dbReference type="Proteomes" id="UP000004995">
    <property type="component" value="Unassembled WGS sequence"/>
</dbReference>
<reference evidence="1" key="2">
    <citation type="submission" date="2018-08" db="UniProtKB">
        <authorList>
            <consortium name="EnsemblPlants"/>
        </authorList>
    </citation>
    <scope>IDENTIFICATION</scope>
    <source>
        <strain evidence="1">Yugu1</strain>
    </source>
</reference>
<organism evidence="1 2">
    <name type="scientific">Setaria italica</name>
    <name type="common">Foxtail millet</name>
    <name type="synonym">Panicum italicum</name>
    <dbReference type="NCBI Taxonomy" id="4555"/>
    <lineage>
        <taxon>Eukaryota</taxon>
        <taxon>Viridiplantae</taxon>
        <taxon>Streptophyta</taxon>
        <taxon>Embryophyta</taxon>
        <taxon>Tracheophyta</taxon>
        <taxon>Spermatophyta</taxon>
        <taxon>Magnoliopsida</taxon>
        <taxon>Liliopsida</taxon>
        <taxon>Poales</taxon>
        <taxon>Poaceae</taxon>
        <taxon>PACMAD clade</taxon>
        <taxon>Panicoideae</taxon>
        <taxon>Panicodae</taxon>
        <taxon>Paniceae</taxon>
        <taxon>Cenchrinae</taxon>
        <taxon>Setaria</taxon>
    </lineage>
</organism>
<evidence type="ECO:0000313" key="2">
    <source>
        <dbReference type="Proteomes" id="UP000004995"/>
    </source>
</evidence>
<keyword evidence="2" id="KW-1185">Reference proteome</keyword>
<dbReference type="InParanoid" id="K4AFT6"/>
<dbReference type="HOGENOM" id="CLU_1527743_0_0_1"/>
<proteinExistence type="predicted"/>
<sequence length="176" mass="19137">MSRCQLLRLGNLRRPPRAVGEATVQDPLLRVYRLCWVYVAERWASIVLGPGSSGRAAAGGCAAAKRWGEKGMRRFSNRVHRLAGVRRRRRGALSPCRCRGLSRRRSWEPVPSSHGSEQACSSPPASCLHRDKYPLLICALLSSSLLQSQALATSLLTVVPACTSILPKPNLADPGG</sequence>
<name>K4AFT6_SETIT</name>
<accession>K4AFT6</accession>